<feature type="region of interest" description="Disordered" evidence="2">
    <location>
        <begin position="1"/>
        <end position="252"/>
    </location>
</feature>
<feature type="coiled-coil region" evidence="1">
    <location>
        <begin position="452"/>
        <end position="515"/>
    </location>
</feature>
<dbReference type="EMBL" id="JARKHS020023082">
    <property type="protein sequence ID" value="KAK8769124.1"/>
    <property type="molecule type" value="Genomic_DNA"/>
</dbReference>
<evidence type="ECO:0000256" key="2">
    <source>
        <dbReference type="SAM" id="MobiDB-lite"/>
    </source>
</evidence>
<proteinExistence type="predicted"/>
<evidence type="ECO:0000313" key="4">
    <source>
        <dbReference type="Proteomes" id="UP001321473"/>
    </source>
</evidence>
<dbReference type="AlphaFoldDB" id="A0AAQ4E357"/>
<feature type="coiled-coil region" evidence="1">
    <location>
        <begin position="558"/>
        <end position="606"/>
    </location>
</feature>
<dbReference type="PANTHER" id="PTHR22089">
    <property type="entry name" value="MIRROR-IMAGE POLYDACTYLY GENE 1 PROTEIN"/>
    <property type="match status" value="1"/>
</dbReference>
<keyword evidence="4" id="KW-1185">Reference proteome</keyword>
<evidence type="ECO:0000256" key="1">
    <source>
        <dbReference type="SAM" id="Coils"/>
    </source>
</evidence>
<accession>A0AAQ4E357</accession>
<dbReference type="PANTHER" id="PTHR22089:SF2">
    <property type="entry name" value="MIRROR-IMAGE POLYDACTYLY GENE 1 PROTEIN"/>
    <property type="match status" value="1"/>
</dbReference>
<gene>
    <name evidence="3" type="ORF">V5799_014429</name>
</gene>
<name>A0AAQ4E357_AMBAM</name>
<keyword evidence="1" id="KW-0175">Coiled coil</keyword>
<comment type="caution">
    <text evidence="3">The sequence shown here is derived from an EMBL/GenBank/DDBJ whole genome shotgun (WGS) entry which is preliminary data.</text>
</comment>
<evidence type="ECO:0000313" key="3">
    <source>
        <dbReference type="EMBL" id="KAK8769124.1"/>
    </source>
</evidence>
<organism evidence="3 4">
    <name type="scientific">Amblyomma americanum</name>
    <name type="common">Lone star tick</name>
    <dbReference type="NCBI Taxonomy" id="6943"/>
    <lineage>
        <taxon>Eukaryota</taxon>
        <taxon>Metazoa</taxon>
        <taxon>Ecdysozoa</taxon>
        <taxon>Arthropoda</taxon>
        <taxon>Chelicerata</taxon>
        <taxon>Arachnida</taxon>
        <taxon>Acari</taxon>
        <taxon>Parasitiformes</taxon>
        <taxon>Ixodida</taxon>
        <taxon>Ixodoidea</taxon>
        <taxon>Ixodidae</taxon>
        <taxon>Amblyomminae</taxon>
        <taxon>Amblyomma</taxon>
    </lineage>
</organism>
<feature type="compositionally biased region" description="Polar residues" evidence="2">
    <location>
        <begin position="141"/>
        <end position="156"/>
    </location>
</feature>
<feature type="compositionally biased region" description="Low complexity" evidence="2">
    <location>
        <begin position="197"/>
        <end position="213"/>
    </location>
</feature>
<feature type="compositionally biased region" description="Low complexity" evidence="2">
    <location>
        <begin position="20"/>
        <end position="37"/>
    </location>
</feature>
<reference evidence="3 4" key="1">
    <citation type="journal article" date="2023" name="Arcadia Sci">
        <title>De novo assembly of a long-read Amblyomma americanum tick genome.</title>
        <authorList>
            <person name="Chou S."/>
            <person name="Poskanzer K.E."/>
            <person name="Rollins M."/>
            <person name="Thuy-Boun P.S."/>
        </authorList>
    </citation>
    <scope>NUCLEOTIDE SEQUENCE [LARGE SCALE GENOMIC DNA]</scope>
    <source>
        <strain evidence="3">F_SG_1</strain>
        <tissue evidence="3">Salivary glands</tissue>
    </source>
</reference>
<dbReference type="Proteomes" id="UP001321473">
    <property type="component" value="Unassembled WGS sequence"/>
</dbReference>
<sequence length="608" mass="65740">MDRASVRVSEGASHHETPPDDSSLSTSSNESTGAKRNPPAKPPRRRHSVTSLKDTESYSSLGRPSPGTVSGRQGRRSDGDPWADHGQWILDPPPNFGGSPPCFSLSYGGRNGCGGGTPTPDSRNDFRSLPLSVAQERKSCRSATPSHSTGAPTRSIQHARPSHLVTSAYPPHYTNFPPSPVGSSERDIPDVVSRPVLAAPTATAPAGSLSTAPFRRGCGDGERSVTGIVGSNDNNGGAASWLAAPPGSPRRTHSDPIIHLDEVDEEQADNPGIWMYRPRSGHAGGKSDPPASSRTRAVVPEELKALQEINGKLWNQVQHLQSQLELLRRIKSPDKPSPVGSVNGVSFAELLADVYYAQRERDDSISERLASANQSLDVYQKELQKLAEARSDASDGSSDEDCDNLVLSGLDKILQGLEGSWAPARVTRHQETLLASVHRLRDHRGKRARHRLRAIQAERDVALEKVKVLEKELQELHMKAIWKSENWGCSSNDAIQQATNERNAAVGRLHELQESLAAQANGSGDRGTGDGGVKISAEAQTDFIGVEEGVDVVTSSILQQLKEEVQRIGQRLDEEIASRQGAELKCQRLEELVNGFQKRLNGLNNSGF</sequence>
<feature type="compositionally biased region" description="Polar residues" evidence="2">
    <location>
        <begin position="49"/>
        <end position="71"/>
    </location>
</feature>
<protein>
    <submittedName>
        <fullName evidence="3">Uncharacterized protein</fullName>
    </submittedName>
</protein>
<dbReference type="InterPro" id="IPR026175">
    <property type="entry name" value="MIPOL1"/>
</dbReference>